<dbReference type="EMBL" id="CANL01000044">
    <property type="protein sequence ID" value="CCM64851.1"/>
    <property type="molecule type" value="Genomic_DNA"/>
</dbReference>
<proteinExistence type="predicted"/>
<dbReference type="Pfam" id="PF05721">
    <property type="entry name" value="PhyH"/>
    <property type="match status" value="1"/>
</dbReference>
<name>R4Z5Z3_9ACTN</name>
<gene>
    <name evidence="1" type="ORF">BN381_490010</name>
</gene>
<dbReference type="GO" id="GO:0016706">
    <property type="term" value="F:2-oxoglutarate-dependent dioxygenase activity"/>
    <property type="evidence" value="ECO:0007669"/>
    <property type="project" value="UniProtKB-ARBA"/>
</dbReference>
<dbReference type="Gene3D" id="2.60.120.620">
    <property type="entry name" value="q2cbj1_9rhob like domain"/>
    <property type="match status" value="1"/>
</dbReference>
<dbReference type="SUPFAM" id="SSF51197">
    <property type="entry name" value="Clavaminate synthase-like"/>
    <property type="match status" value="1"/>
</dbReference>
<keyword evidence="2" id="KW-1185">Reference proteome</keyword>
<organism evidence="1 2">
    <name type="scientific">Candidatus Neomicrothrix parvicella RN1</name>
    <dbReference type="NCBI Taxonomy" id="1229780"/>
    <lineage>
        <taxon>Bacteria</taxon>
        <taxon>Bacillati</taxon>
        <taxon>Actinomycetota</taxon>
        <taxon>Acidimicrobiia</taxon>
        <taxon>Acidimicrobiales</taxon>
        <taxon>Microthrixaceae</taxon>
        <taxon>Candidatus Neomicrothrix</taxon>
    </lineage>
</organism>
<protein>
    <recommendedName>
        <fullName evidence="3">Phytanoyl-CoA dioxygenase</fullName>
    </recommendedName>
</protein>
<dbReference type="GO" id="GO:0005506">
    <property type="term" value="F:iron ion binding"/>
    <property type="evidence" value="ECO:0007669"/>
    <property type="project" value="UniProtKB-ARBA"/>
</dbReference>
<dbReference type="eggNOG" id="COG5285">
    <property type="taxonomic scope" value="Bacteria"/>
</dbReference>
<dbReference type="Proteomes" id="UP000018291">
    <property type="component" value="Unassembled WGS sequence"/>
</dbReference>
<dbReference type="STRING" id="1229780.BN381_490010"/>
<comment type="caution">
    <text evidence="1">The sequence shown here is derived from an EMBL/GenBank/DDBJ whole genome shotgun (WGS) entry which is preliminary data.</text>
</comment>
<evidence type="ECO:0000313" key="2">
    <source>
        <dbReference type="Proteomes" id="UP000018291"/>
    </source>
</evidence>
<dbReference type="AlphaFoldDB" id="R4Z5Z3"/>
<evidence type="ECO:0000313" key="1">
    <source>
        <dbReference type="EMBL" id="CCM64851.1"/>
    </source>
</evidence>
<dbReference type="InterPro" id="IPR008775">
    <property type="entry name" value="Phytyl_CoA_dOase-like"/>
</dbReference>
<dbReference type="PANTHER" id="PTHR20883:SF48">
    <property type="entry name" value="ECTOINE DIOXYGENASE"/>
    <property type="match status" value="1"/>
</dbReference>
<dbReference type="PANTHER" id="PTHR20883">
    <property type="entry name" value="PHYTANOYL-COA DIOXYGENASE DOMAIN CONTAINING 1"/>
    <property type="match status" value="1"/>
</dbReference>
<reference evidence="1 2" key="1">
    <citation type="journal article" date="2013" name="ISME J.">
        <title>Metabolic model for the filamentous 'Candidatus Microthrix parvicella' based on genomic and metagenomic analyses.</title>
        <authorList>
            <person name="Jon McIlroy S."/>
            <person name="Kristiansen R."/>
            <person name="Albertsen M."/>
            <person name="Michael Karst S."/>
            <person name="Rossetti S."/>
            <person name="Lund Nielsen J."/>
            <person name="Tandoi V."/>
            <person name="James Seviour R."/>
            <person name="Nielsen P.H."/>
        </authorList>
    </citation>
    <scope>NUCLEOTIDE SEQUENCE [LARGE SCALE GENOMIC DNA]</scope>
    <source>
        <strain evidence="1 2">RN1</strain>
    </source>
</reference>
<dbReference type="HOGENOM" id="CLU_972176_0_0_11"/>
<evidence type="ECO:0008006" key="3">
    <source>
        <dbReference type="Google" id="ProtNLM"/>
    </source>
</evidence>
<accession>R4Z5Z3</accession>
<sequence length="307" mass="34189">MRSRTMDGGTFRPIHRGKLSQPFLMGYDTSCDRGGILVQAEYRMWDSFKGYPRRTAQADMKASQFERIRDDGILVVDGFISGEIAEQFALAIERLAELELGKGGARPVSGNGYYVRNLIEKDRVFHPLLRSKAIGIARMLLGPRVSMRVDSRIAFAGIGGAGVPWHIHFPGVSEPSPPWFSPPHSLHCLIYLDDVGPDEGALRVIPCSYTKPFLRPEEIDEGSAVSILPRRGDCVFMHGNTWHRTDASSEHAKQRTLMFLGFTAAWVQGDSNAGGQPRSGVVPYVDPSTSWEGDPEELDELLARFRW</sequence>